<evidence type="ECO:0000259" key="4">
    <source>
        <dbReference type="PROSITE" id="PS51702"/>
    </source>
</evidence>
<dbReference type="SUPFAM" id="SSF50610">
    <property type="entry name" value="mu transposase, C-terminal domain"/>
    <property type="match status" value="1"/>
</dbReference>
<reference evidence="5 6" key="1">
    <citation type="submission" date="2022-10" db="EMBL/GenBank/DDBJ databases">
        <title>High-quality genome sequences of two octocoral-associated bacteria, Endozoicomonas euniceicola EF212 and Endozoicomonas gorgoniicola PS125.</title>
        <authorList>
            <person name="Chiou Y.-J."/>
            <person name="Chen Y.-H."/>
        </authorList>
    </citation>
    <scope>NUCLEOTIDE SEQUENCE [LARGE SCALE GENOMIC DNA]</scope>
    <source>
        <strain evidence="5 6">PS125</strain>
    </source>
</reference>
<feature type="domain" description="HTH Mu-type" evidence="4">
    <location>
        <begin position="7"/>
        <end position="69"/>
    </location>
</feature>
<dbReference type="PROSITE" id="PS50994">
    <property type="entry name" value="INTEGRASE"/>
    <property type="match status" value="1"/>
</dbReference>
<dbReference type="InterPro" id="IPR009061">
    <property type="entry name" value="DNA-bd_dom_put_sf"/>
</dbReference>
<evidence type="ECO:0000313" key="6">
    <source>
        <dbReference type="Proteomes" id="UP001209854"/>
    </source>
</evidence>
<dbReference type="PROSITE" id="PS51702">
    <property type="entry name" value="HTH_MU"/>
    <property type="match status" value="1"/>
</dbReference>
<name>A0ABT3MT66_9GAMM</name>
<proteinExistence type="predicted"/>
<sequence length="749" mass="84823">MSNSNLSAEWYTAQELAGLPLMPSSDRSIRRLGLEPCRARTKGKGYEYHITSLPKETQRALKIRHTKRQQAEEKQTEKVNSASLMGSLAAGKMLEEQKEQELKKAVAFNNLNPKEQARVRARSEVLAAWEVFITDLEKIEPATRAFIEAFNSHSLELPEIVTTFVPKVSRATLMRWRGAYAEHGPAGLACHYKAVKVSLIDSQPELLDFAEGIMAKMPHTSPANMLRAMEGQFDQRDDIRLPAKRSIGSWMAGWKVKNKRLFTAVANPDAYKNSYLTAAGDAAENVVRLNQLWEMDSSPADLMCTDGRFTIISCIDVYSRRAVFQVRKSSDSYGVVLTARKALLDWGVDGQGEQRIRVDNGSDYASHYFQKVADTLDIKLVSTDPYAGEQKPFVERLFRTFAHGLVELLPGFIGHNVAERKAIEAQFSFADRLKRKAGSSKNVIEVTLSSDDLQTFCDRWIDTFYMHNSHDGLNGKTPNQMVQEWMEPVRRIDNERVLDLLLEPIPGNKGERTVQKKGIKLDGGWYVAGELGSRVGDRLMVRYDSADIGRIYLFELSGAFVCMAENPAITGISREELARAMKKEQKKIAEQKAELKKKGRKIDQSELVEKIFVRREREIAEQQANVTQLPRRSQEHTTDYLAGASEALSAADQAAEQRAKEENPSPELQRAMTDFINQNKLPPDATPAQKAETPYARFRRWYQLQERQEAGETLSEFELRWKEGQETTSEWEGHKLILDEFGIETFNEG</sequence>
<dbReference type="EMBL" id="JAPFCC010000001">
    <property type="protein sequence ID" value="MCW7552558.1"/>
    <property type="molecule type" value="Genomic_DNA"/>
</dbReference>
<dbReference type="Pfam" id="PF00665">
    <property type="entry name" value="rve"/>
    <property type="match status" value="1"/>
</dbReference>
<feature type="coiled-coil region" evidence="1">
    <location>
        <begin position="574"/>
        <end position="601"/>
    </location>
</feature>
<dbReference type="InterPro" id="IPR036388">
    <property type="entry name" value="WH-like_DNA-bd_sf"/>
</dbReference>
<dbReference type="Gene3D" id="2.30.30.130">
    <property type="entry name" value="Transposase, Mu, C-terminal"/>
    <property type="match status" value="1"/>
</dbReference>
<dbReference type="InterPro" id="IPR009004">
    <property type="entry name" value="Transposase_Mu_C"/>
</dbReference>
<keyword evidence="1" id="KW-0175">Coiled coil</keyword>
<gene>
    <name evidence="5" type="ORF">NX722_07830</name>
</gene>
<dbReference type="RefSeq" id="WP_262567511.1">
    <property type="nucleotide sequence ID" value="NZ_JAPFCC010000001.1"/>
</dbReference>
<dbReference type="Gene3D" id="3.30.420.10">
    <property type="entry name" value="Ribonuclease H-like superfamily/Ribonuclease H"/>
    <property type="match status" value="1"/>
</dbReference>
<dbReference type="SUPFAM" id="SSF53098">
    <property type="entry name" value="Ribonuclease H-like"/>
    <property type="match status" value="1"/>
</dbReference>
<evidence type="ECO:0000256" key="1">
    <source>
        <dbReference type="SAM" id="Coils"/>
    </source>
</evidence>
<dbReference type="InterPro" id="IPR015378">
    <property type="entry name" value="Transposase-like_Mu_C"/>
</dbReference>
<keyword evidence="6" id="KW-1185">Reference proteome</keyword>
<evidence type="ECO:0000313" key="5">
    <source>
        <dbReference type="EMBL" id="MCW7552558.1"/>
    </source>
</evidence>
<dbReference type="Gene3D" id="1.10.10.10">
    <property type="entry name" value="Winged helix-like DNA-binding domain superfamily/Winged helix DNA-binding domain"/>
    <property type="match status" value="1"/>
</dbReference>
<feature type="domain" description="Integrase catalytic" evidence="3">
    <location>
        <begin position="280"/>
        <end position="486"/>
    </location>
</feature>
<evidence type="ECO:0000259" key="3">
    <source>
        <dbReference type="PROSITE" id="PS50994"/>
    </source>
</evidence>
<dbReference type="InterPro" id="IPR036397">
    <property type="entry name" value="RNaseH_sf"/>
</dbReference>
<accession>A0ABT3MT66</accession>
<dbReference type="Pfam" id="PF09299">
    <property type="entry name" value="Mu-transpos_C"/>
    <property type="match status" value="1"/>
</dbReference>
<dbReference type="SUPFAM" id="SSF46955">
    <property type="entry name" value="Putative DNA-binding domain"/>
    <property type="match status" value="1"/>
</dbReference>
<dbReference type="InterPro" id="IPR012337">
    <property type="entry name" value="RNaseH-like_sf"/>
</dbReference>
<dbReference type="InterPro" id="IPR003314">
    <property type="entry name" value="Mu-type_HTH"/>
</dbReference>
<organism evidence="5 6">
    <name type="scientific">Endozoicomonas gorgoniicola</name>
    <dbReference type="NCBI Taxonomy" id="1234144"/>
    <lineage>
        <taxon>Bacteria</taxon>
        <taxon>Pseudomonadati</taxon>
        <taxon>Pseudomonadota</taxon>
        <taxon>Gammaproteobacteria</taxon>
        <taxon>Oceanospirillales</taxon>
        <taxon>Endozoicomonadaceae</taxon>
        <taxon>Endozoicomonas</taxon>
    </lineage>
</organism>
<dbReference type="InterPro" id="IPR001584">
    <property type="entry name" value="Integrase_cat-core"/>
</dbReference>
<comment type="caution">
    <text evidence="5">The sequence shown here is derived from an EMBL/GenBank/DDBJ whole genome shotgun (WGS) entry which is preliminary data.</text>
</comment>
<dbReference type="Proteomes" id="UP001209854">
    <property type="component" value="Unassembled WGS sequence"/>
</dbReference>
<protein>
    <submittedName>
        <fullName evidence="5">Mu transposase C-terminal domain-containing protein</fullName>
    </submittedName>
</protein>
<feature type="region of interest" description="Disordered" evidence="2">
    <location>
        <begin position="648"/>
        <end position="668"/>
    </location>
</feature>
<evidence type="ECO:0000256" key="2">
    <source>
        <dbReference type="SAM" id="MobiDB-lite"/>
    </source>
</evidence>